<reference evidence="10 11" key="1">
    <citation type="journal article" date="2013" name="Antonie Van Leeuwenhoek">
        <title>Echinimonas agarilytica gen. nov., sp. nov., a new gammaproteobacterium isolated from the sea urchin Strongylocentrotus intermedius.</title>
        <authorList>
            <person name="Nedashkovskaya O.I."/>
            <person name="Stenkova A.M."/>
            <person name="Zhukova N.V."/>
            <person name="Van Trappen S."/>
            <person name="Lee J.S."/>
            <person name="Kim S.B."/>
        </authorList>
    </citation>
    <scope>NUCLEOTIDE SEQUENCE [LARGE SCALE GENOMIC DNA]</scope>
    <source>
        <strain evidence="10 11">KMM 6351</strain>
    </source>
</reference>
<evidence type="ECO:0000256" key="5">
    <source>
        <dbReference type="ARBA" id="ARBA00022692"/>
    </source>
</evidence>
<proteinExistence type="inferred from homology"/>
<dbReference type="Gene3D" id="1.10.3720.10">
    <property type="entry name" value="MetI-like"/>
    <property type="match status" value="2"/>
</dbReference>
<evidence type="ECO:0000313" key="11">
    <source>
        <dbReference type="Proteomes" id="UP001165393"/>
    </source>
</evidence>
<dbReference type="InterPro" id="IPR000515">
    <property type="entry name" value="MetI-like"/>
</dbReference>
<dbReference type="PROSITE" id="PS50928">
    <property type="entry name" value="ABC_TM1"/>
    <property type="match status" value="2"/>
</dbReference>
<feature type="transmembrane region" description="Helical" evidence="8">
    <location>
        <begin position="329"/>
        <end position="349"/>
    </location>
</feature>
<feature type="transmembrane region" description="Helical" evidence="8">
    <location>
        <begin position="7"/>
        <end position="30"/>
    </location>
</feature>
<name>A0AA41W3H3_9GAMM</name>
<sequence length="540" mass="59241">MRRFSSISWSALGIATVLASPILCVLYLAFTSPSDVWVHLYETVLGDYVSHSLVLMVGVTLGTLLLGVPTAWLTANCQFPMHRICNWFLVLPMAMPAYIVAYAYSGMLGDFGPVQTWIRNTFEVQYGQYWFPDIHSVGGAIIVLSLVLYPYVYLLARSAFLDQRHQFNAVAQTLGSSVWRNIWKVALPLARPAIAAGVLLALMETMSDYGTVQYFGVSTFTTGIFRTYYGFGDESATAQLSLVLLVVVLVLYAMEKRSRKGMSFHALEDSGTTSAPLKLRSWNAGLALLLCLLPCFLGFILPFTVLFLWGLESTEWFDSSFMELSVNSIMLASLAAMITVLLALVLCYAARLHRSWWITLSIGIASLGYALPGTIIAIGVIVLLTALDHSVVTWIASLFGIDSGLLLSGSLVALVFAFAVRFMTIAVGSISSGMMTIKPTLDASARLLGRTPWQVVRQIHAPLLRPSVLTAALIVFVDVMKELPATLILRPFNFNTLSVRAYEMASDERLYDAGPSALLMVLAGLIPVLLLNRNIIRNSQ</sequence>
<evidence type="ECO:0000256" key="7">
    <source>
        <dbReference type="ARBA" id="ARBA00023136"/>
    </source>
</evidence>
<comment type="subcellular location">
    <subcellularLocation>
        <location evidence="1">Cell inner membrane</location>
        <topology evidence="1">Multi-pass membrane protein</topology>
    </subcellularLocation>
    <subcellularLocation>
        <location evidence="8">Cell membrane</location>
        <topology evidence="8">Multi-pass membrane protein</topology>
    </subcellularLocation>
</comment>
<comment type="caution">
    <text evidence="10">The sequence shown here is derived from an EMBL/GenBank/DDBJ whole genome shotgun (WGS) entry which is preliminary data.</text>
</comment>
<feature type="domain" description="ABC transmembrane type-1" evidence="9">
    <location>
        <begin position="49"/>
        <end position="255"/>
    </location>
</feature>
<feature type="transmembrane region" description="Helical" evidence="8">
    <location>
        <begin position="84"/>
        <end position="104"/>
    </location>
</feature>
<keyword evidence="3" id="KW-1003">Cell membrane</keyword>
<feature type="transmembrane region" description="Helical" evidence="8">
    <location>
        <begin position="185"/>
        <end position="203"/>
    </location>
</feature>
<dbReference type="CDD" id="cd06261">
    <property type="entry name" value="TM_PBP2"/>
    <property type="match status" value="2"/>
</dbReference>
<evidence type="ECO:0000256" key="2">
    <source>
        <dbReference type="ARBA" id="ARBA00022448"/>
    </source>
</evidence>
<dbReference type="InterPro" id="IPR035906">
    <property type="entry name" value="MetI-like_sf"/>
</dbReference>
<keyword evidence="7 8" id="KW-0472">Membrane</keyword>
<feature type="transmembrane region" description="Helical" evidence="8">
    <location>
        <begin position="50"/>
        <end position="72"/>
    </location>
</feature>
<evidence type="ECO:0000256" key="3">
    <source>
        <dbReference type="ARBA" id="ARBA00022475"/>
    </source>
</evidence>
<evidence type="ECO:0000313" key="10">
    <source>
        <dbReference type="EMBL" id="MCM2678106.1"/>
    </source>
</evidence>
<evidence type="ECO:0000256" key="4">
    <source>
        <dbReference type="ARBA" id="ARBA00022519"/>
    </source>
</evidence>
<feature type="transmembrane region" description="Helical" evidence="8">
    <location>
        <begin position="404"/>
        <end position="428"/>
    </location>
</feature>
<dbReference type="AlphaFoldDB" id="A0AA41W3H3"/>
<keyword evidence="6 8" id="KW-1133">Transmembrane helix</keyword>
<dbReference type="Pfam" id="PF00528">
    <property type="entry name" value="BPD_transp_1"/>
    <property type="match status" value="2"/>
</dbReference>
<evidence type="ECO:0000259" key="9">
    <source>
        <dbReference type="PROSITE" id="PS50928"/>
    </source>
</evidence>
<keyword evidence="2 8" id="KW-0813">Transport</keyword>
<dbReference type="PANTHER" id="PTHR43357">
    <property type="entry name" value="INNER MEMBRANE ABC TRANSPORTER PERMEASE PROTEIN YDCV"/>
    <property type="match status" value="1"/>
</dbReference>
<keyword evidence="5 8" id="KW-0812">Transmembrane</keyword>
<organism evidence="10 11">
    <name type="scientific">Echinimonas agarilytica</name>
    <dbReference type="NCBI Taxonomy" id="1215918"/>
    <lineage>
        <taxon>Bacteria</taxon>
        <taxon>Pseudomonadati</taxon>
        <taxon>Pseudomonadota</taxon>
        <taxon>Gammaproteobacteria</taxon>
        <taxon>Alteromonadales</taxon>
        <taxon>Echinimonadaceae</taxon>
        <taxon>Echinimonas</taxon>
    </lineage>
</organism>
<dbReference type="PANTHER" id="PTHR43357:SF3">
    <property type="entry name" value="FE(3+)-TRANSPORT SYSTEM PERMEASE PROTEIN FBPB 2"/>
    <property type="match status" value="1"/>
</dbReference>
<evidence type="ECO:0000256" key="8">
    <source>
        <dbReference type="RuleBase" id="RU363032"/>
    </source>
</evidence>
<feature type="transmembrane region" description="Helical" evidence="8">
    <location>
        <begin position="463"/>
        <end position="480"/>
    </location>
</feature>
<dbReference type="GO" id="GO:0055085">
    <property type="term" value="P:transmembrane transport"/>
    <property type="evidence" value="ECO:0007669"/>
    <property type="project" value="InterPro"/>
</dbReference>
<protein>
    <submittedName>
        <fullName evidence="10">Iron ABC transporter permease</fullName>
    </submittedName>
</protein>
<accession>A0AA41W3H3</accession>
<evidence type="ECO:0000256" key="1">
    <source>
        <dbReference type="ARBA" id="ARBA00004429"/>
    </source>
</evidence>
<keyword evidence="4" id="KW-0997">Cell inner membrane</keyword>
<feature type="transmembrane region" description="Helical" evidence="8">
    <location>
        <begin position="356"/>
        <end position="384"/>
    </location>
</feature>
<dbReference type="Proteomes" id="UP001165393">
    <property type="component" value="Unassembled WGS sequence"/>
</dbReference>
<dbReference type="SUPFAM" id="SSF161098">
    <property type="entry name" value="MetI-like"/>
    <property type="match status" value="2"/>
</dbReference>
<comment type="similarity">
    <text evidence="8">Belongs to the binding-protein-dependent transport system permease family.</text>
</comment>
<evidence type="ECO:0000256" key="6">
    <source>
        <dbReference type="ARBA" id="ARBA00022989"/>
    </source>
</evidence>
<dbReference type="FunFam" id="1.10.3720.10:FF:000088">
    <property type="entry name" value="Iron(III) ABC transporter, permease protein"/>
    <property type="match status" value="1"/>
</dbReference>
<feature type="transmembrane region" description="Helical" evidence="8">
    <location>
        <begin position="236"/>
        <end position="254"/>
    </location>
</feature>
<feature type="domain" description="ABC transmembrane type-1" evidence="9">
    <location>
        <begin position="325"/>
        <end position="531"/>
    </location>
</feature>
<feature type="transmembrane region" description="Helical" evidence="8">
    <location>
        <begin position="513"/>
        <end position="531"/>
    </location>
</feature>
<dbReference type="GO" id="GO:0005886">
    <property type="term" value="C:plasma membrane"/>
    <property type="evidence" value="ECO:0007669"/>
    <property type="project" value="UniProtKB-SubCell"/>
</dbReference>
<gene>
    <name evidence="10" type="ORF">NAF29_00275</name>
</gene>
<feature type="transmembrane region" description="Helical" evidence="8">
    <location>
        <begin position="134"/>
        <end position="156"/>
    </location>
</feature>
<keyword evidence="11" id="KW-1185">Reference proteome</keyword>
<dbReference type="EMBL" id="JAMQGP010000001">
    <property type="protein sequence ID" value="MCM2678106.1"/>
    <property type="molecule type" value="Genomic_DNA"/>
</dbReference>
<dbReference type="RefSeq" id="WP_251259423.1">
    <property type="nucleotide sequence ID" value="NZ_JAMQGP010000001.1"/>
</dbReference>
<feature type="transmembrane region" description="Helical" evidence="8">
    <location>
        <begin position="286"/>
        <end position="309"/>
    </location>
</feature>